<dbReference type="Gene3D" id="1.10.150.190">
    <property type="entry name" value="Translation initiation factor 2, subunit 1, domain 2"/>
    <property type="match status" value="1"/>
</dbReference>
<reference evidence="5" key="2">
    <citation type="journal article" date="2014" name="ISME J.">
        <title>Microbial stratification in low pH oxic and suboxic macroscopic growths along an acid mine drainage.</title>
        <authorList>
            <person name="Mendez-Garcia C."/>
            <person name="Mesa V."/>
            <person name="Sprenger R.R."/>
            <person name="Richter M."/>
            <person name="Diez M.S."/>
            <person name="Solano J."/>
            <person name="Bargiela R."/>
            <person name="Golyshina O.V."/>
            <person name="Manteca A."/>
            <person name="Ramos J.L."/>
            <person name="Gallego J.R."/>
            <person name="Llorente I."/>
            <person name="Martins Dos Santos V.A."/>
            <person name="Jensen O.N."/>
            <person name="Pelaez A.I."/>
            <person name="Sanchez J."/>
            <person name="Ferrer M."/>
        </authorList>
    </citation>
    <scope>NUCLEOTIDE SEQUENCE</scope>
</reference>
<keyword evidence="2 5" id="KW-0396">Initiation factor</keyword>
<dbReference type="InterPro" id="IPR011488">
    <property type="entry name" value="TIF_2_asu"/>
</dbReference>
<evidence type="ECO:0000256" key="3">
    <source>
        <dbReference type="ARBA" id="ARBA00022917"/>
    </source>
</evidence>
<dbReference type="EMBL" id="AUZY01011608">
    <property type="protein sequence ID" value="EQD33846.1"/>
    <property type="molecule type" value="Genomic_DNA"/>
</dbReference>
<dbReference type="Pfam" id="PF00575">
    <property type="entry name" value="S1"/>
    <property type="match status" value="1"/>
</dbReference>
<evidence type="ECO:0000259" key="4">
    <source>
        <dbReference type="PROSITE" id="PS50126"/>
    </source>
</evidence>
<dbReference type="InterPro" id="IPR024055">
    <property type="entry name" value="TIF2_asu_C"/>
</dbReference>
<dbReference type="GO" id="GO:0043022">
    <property type="term" value="F:ribosome binding"/>
    <property type="evidence" value="ECO:0007669"/>
    <property type="project" value="TreeGrafter"/>
</dbReference>
<dbReference type="SMART" id="SM00316">
    <property type="entry name" value="S1"/>
    <property type="match status" value="1"/>
</dbReference>
<dbReference type="Pfam" id="PF07541">
    <property type="entry name" value="EIF_2_alpha"/>
    <property type="match status" value="1"/>
</dbReference>
<dbReference type="CDD" id="cd04452">
    <property type="entry name" value="S1_IF2_alpha"/>
    <property type="match status" value="1"/>
</dbReference>
<evidence type="ECO:0000256" key="1">
    <source>
        <dbReference type="ARBA" id="ARBA00007223"/>
    </source>
</evidence>
<evidence type="ECO:0000313" key="5">
    <source>
        <dbReference type="EMBL" id="EQD33846.1"/>
    </source>
</evidence>
<keyword evidence="3" id="KW-0648">Protein biosynthesis</keyword>
<sequence>MKQDLPQVGDLVVVTVREVKNFGAKASLEEYKGKEGFIHIAEVARGWVKYIRDYLREGQKTVCKVLNVDPQKGVVDLSLKRVNPHQKREKISEWKNDQKAAKLLEIVAANLGWTVEKCETEFGRDLESRYGTLYRAFEDASLEADWLPDVTGSWRQAFKKVASENVAIPSVKIGGYIEMYSLASDGVERLKEVIGEVDGEKLTIQYAGAPRYRLQVVDTDYKSAEEQLKGSITGMESRAKKLGVVFEFNRTTGK</sequence>
<evidence type="ECO:0000256" key="2">
    <source>
        <dbReference type="ARBA" id="ARBA00022540"/>
    </source>
</evidence>
<proteinExistence type="inferred from homology"/>
<accession>T0YEN1</accession>
<comment type="similarity">
    <text evidence="1">Belongs to the eIF-2-alpha family.</text>
</comment>
<dbReference type="Gene3D" id="2.40.50.140">
    <property type="entry name" value="Nucleic acid-binding proteins"/>
    <property type="match status" value="1"/>
</dbReference>
<dbReference type="PANTHER" id="PTHR10602:SF0">
    <property type="entry name" value="EUKARYOTIC TRANSLATION INITIATION FACTOR 2 SUBUNIT 1"/>
    <property type="match status" value="1"/>
</dbReference>
<dbReference type="NCBIfam" id="NF003064">
    <property type="entry name" value="PRK03987.1-4"/>
    <property type="match status" value="1"/>
</dbReference>
<organism evidence="5">
    <name type="scientific">mine drainage metagenome</name>
    <dbReference type="NCBI Taxonomy" id="410659"/>
    <lineage>
        <taxon>unclassified sequences</taxon>
        <taxon>metagenomes</taxon>
        <taxon>ecological metagenomes</taxon>
    </lineage>
</organism>
<dbReference type="InterPro" id="IPR012340">
    <property type="entry name" value="NA-bd_OB-fold"/>
</dbReference>
<dbReference type="FunFam" id="2.40.50.140:FF:000015">
    <property type="entry name" value="Eukaryotic translation initiation factor 2 subunit alpha"/>
    <property type="match status" value="1"/>
</dbReference>
<feature type="domain" description="S1 motif" evidence="4">
    <location>
        <begin position="9"/>
        <end position="80"/>
    </location>
</feature>
<dbReference type="Gene3D" id="3.30.70.1130">
    <property type="entry name" value="EIF_2_alpha"/>
    <property type="match status" value="1"/>
</dbReference>
<dbReference type="GO" id="GO:0003743">
    <property type="term" value="F:translation initiation factor activity"/>
    <property type="evidence" value="ECO:0007669"/>
    <property type="project" value="UniProtKB-KW"/>
</dbReference>
<reference evidence="5" key="1">
    <citation type="submission" date="2013-08" db="EMBL/GenBank/DDBJ databases">
        <authorList>
            <person name="Mendez C."/>
            <person name="Richter M."/>
            <person name="Ferrer M."/>
            <person name="Sanchez J."/>
        </authorList>
    </citation>
    <scope>NUCLEOTIDE SEQUENCE</scope>
</reference>
<dbReference type="SUPFAM" id="SSF50249">
    <property type="entry name" value="Nucleic acid-binding proteins"/>
    <property type="match status" value="1"/>
</dbReference>
<protein>
    <submittedName>
        <fullName evidence="5">Translation initiation factor IF-2 subunit alpha</fullName>
    </submittedName>
</protein>
<gene>
    <name evidence="5" type="ORF">B1B_17391</name>
</gene>
<comment type="caution">
    <text evidence="5">The sequence shown here is derived from an EMBL/GenBank/DDBJ whole genome shotgun (WGS) entry which is preliminary data.</text>
</comment>
<dbReference type="SUPFAM" id="SSF116742">
    <property type="entry name" value="eIF2alpha middle domain-like"/>
    <property type="match status" value="1"/>
</dbReference>
<dbReference type="PROSITE" id="PS50126">
    <property type="entry name" value="S1"/>
    <property type="match status" value="1"/>
</dbReference>
<dbReference type="GO" id="GO:0003723">
    <property type="term" value="F:RNA binding"/>
    <property type="evidence" value="ECO:0007669"/>
    <property type="project" value="InterPro"/>
</dbReference>
<dbReference type="InterPro" id="IPR003029">
    <property type="entry name" value="S1_domain"/>
</dbReference>
<dbReference type="SUPFAM" id="SSF110993">
    <property type="entry name" value="eIF-2-alpha, C-terminal domain"/>
    <property type="match status" value="1"/>
</dbReference>
<dbReference type="InterPro" id="IPR024054">
    <property type="entry name" value="TIF2_asu_middle_sf"/>
</dbReference>
<dbReference type="AlphaFoldDB" id="T0YEN1"/>
<dbReference type="InterPro" id="IPR044126">
    <property type="entry name" value="S1_IF2_alpha"/>
</dbReference>
<dbReference type="PANTHER" id="PTHR10602">
    <property type="entry name" value="EUKARYOTIC TRANSLATION INITIATION FACTOR 2 SUBUNIT 1"/>
    <property type="match status" value="1"/>
</dbReference>
<name>T0YEN1_9ZZZZ</name>